<dbReference type="Gene3D" id="1.20.1250.20">
    <property type="entry name" value="MFS general substrate transporter like domains"/>
    <property type="match status" value="1"/>
</dbReference>
<evidence type="ECO:0000256" key="6">
    <source>
        <dbReference type="SAM" id="Phobius"/>
    </source>
</evidence>
<organism evidence="8 9">
    <name type="scientific">Acidihalobacter ferrooxydans</name>
    <dbReference type="NCBI Taxonomy" id="1765967"/>
    <lineage>
        <taxon>Bacteria</taxon>
        <taxon>Pseudomonadati</taxon>
        <taxon>Pseudomonadota</taxon>
        <taxon>Gammaproteobacteria</taxon>
        <taxon>Chromatiales</taxon>
        <taxon>Ectothiorhodospiraceae</taxon>
        <taxon>Acidihalobacter</taxon>
    </lineage>
</organism>
<dbReference type="KEGG" id="afy:BW247_05555"/>
<keyword evidence="5 6" id="KW-0472">Membrane</keyword>
<dbReference type="InterPro" id="IPR020846">
    <property type="entry name" value="MFS_dom"/>
</dbReference>
<dbReference type="CDD" id="cd17324">
    <property type="entry name" value="MFS_NepI_like"/>
    <property type="match status" value="1"/>
</dbReference>
<keyword evidence="9" id="KW-1185">Reference proteome</keyword>
<dbReference type="PANTHER" id="PTHR43124:SF10">
    <property type="entry name" value="PURINE EFFLUX PUMP PBUE"/>
    <property type="match status" value="1"/>
</dbReference>
<feature type="transmembrane region" description="Helical" evidence="6">
    <location>
        <begin position="261"/>
        <end position="279"/>
    </location>
</feature>
<keyword evidence="2" id="KW-1003">Cell membrane</keyword>
<evidence type="ECO:0000313" key="9">
    <source>
        <dbReference type="Proteomes" id="UP000243807"/>
    </source>
</evidence>
<feature type="transmembrane region" description="Helical" evidence="6">
    <location>
        <begin position="291"/>
        <end position="309"/>
    </location>
</feature>
<feature type="transmembrane region" description="Helical" evidence="6">
    <location>
        <begin position="153"/>
        <end position="175"/>
    </location>
</feature>
<sequence length="402" mass="41795">MKNIRNNARLAEPPPAGAVCEVRRHGLGMAAILATGTFAVGTDAYIIAGFLPEMAQTFAVSNAAAGQSLTVFAICYAVMSPILATLTTKLPRRPLLIAALVLLSAANIFGSLSSTLWQLLGARALAAFGAAIYTPNAGAVAARLVSQEQRGRALSIVIGGLTLSTALGVPLGSLASHWLGWRAALMIVSGLSLLAAVGIGWSLPKLSGQAAVPLKERLVVVRHPGVRSVLLLTILGMGATYTVYAYSLPVMAEVGVNRPEAVFMLFLYGVGAVFGTLASGHATDRYGPRRILFANYAMMTTAFMLFASTVGQDHLLTVLVAGFASFFWGATSFAQTPPQQHRLIALEPKQSALVLSLNASAIYIGIGLGTMLGGIAIIHGAQAIFLTAGAIAICAFLYVLGT</sequence>
<dbReference type="SUPFAM" id="SSF103473">
    <property type="entry name" value="MFS general substrate transporter"/>
    <property type="match status" value="1"/>
</dbReference>
<dbReference type="RefSeq" id="WP_076836281.1">
    <property type="nucleotide sequence ID" value="NZ_CP019434.1"/>
</dbReference>
<feature type="transmembrane region" description="Helical" evidence="6">
    <location>
        <begin position="95"/>
        <end position="119"/>
    </location>
</feature>
<dbReference type="InterPro" id="IPR036259">
    <property type="entry name" value="MFS_trans_sf"/>
</dbReference>
<dbReference type="AlphaFoldDB" id="A0A1P8UFM4"/>
<feature type="transmembrane region" description="Helical" evidence="6">
    <location>
        <begin position="315"/>
        <end position="334"/>
    </location>
</feature>
<keyword evidence="4 6" id="KW-1133">Transmembrane helix</keyword>
<dbReference type="STRING" id="1765967.BW247_05555"/>
<feature type="transmembrane region" description="Helical" evidence="6">
    <location>
        <begin position="355"/>
        <end position="377"/>
    </location>
</feature>
<dbReference type="GO" id="GO:0005886">
    <property type="term" value="C:plasma membrane"/>
    <property type="evidence" value="ECO:0007669"/>
    <property type="project" value="UniProtKB-SubCell"/>
</dbReference>
<feature type="transmembrane region" description="Helical" evidence="6">
    <location>
        <begin position="181"/>
        <end position="203"/>
    </location>
</feature>
<evidence type="ECO:0000259" key="7">
    <source>
        <dbReference type="PROSITE" id="PS50850"/>
    </source>
</evidence>
<dbReference type="GO" id="GO:0022857">
    <property type="term" value="F:transmembrane transporter activity"/>
    <property type="evidence" value="ECO:0007669"/>
    <property type="project" value="InterPro"/>
</dbReference>
<feature type="transmembrane region" description="Helical" evidence="6">
    <location>
        <begin position="125"/>
        <end position="146"/>
    </location>
</feature>
<dbReference type="PANTHER" id="PTHR43124">
    <property type="entry name" value="PURINE EFFLUX PUMP PBUE"/>
    <property type="match status" value="1"/>
</dbReference>
<name>A0A1P8UFM4_9GAMM</name>
<dbReference type="OrthoDB" id="9788453at2"/>
<evidence type="ECO:0000313" key="8">
    <source>
        <dbReference type="EMBL" id="APZ42630.1"/>
    </source>
</evidence>
<evidence type="ECO:0000256" key="3">
    <source>
        <dbReference type="ARBA" id="ARBA00022692"/>
    </source>
</evidence>
<dbReference type="PROSITE" id="PS50850">
    <property type="entry name" value="MFS"/>
    <property type="match status" value="1"/>
</dbReference>
<feature type="domain" description="Major facilitator superfamily (MFS) profile" evidence="7">
    <location>
        <begin position="29"/>
        <end position="402"/>
    </location>
</feature>
<evidence type="ECO:0000256" key="1">
    <source>
        <dbReference type="ARBA" id="ARBA00004651"/>
    </source>
</evidence>
<dbReference type="EMBL" id="CP019434">
    <property type="protein sequence ID" value="APZ42630.1"/>
    <property type="molecule type" value="Genomic_DNA"/>
</dbReference>
<comment type="subcellular location">
    <subcellularLocation>
        <location evidence="1">Cell membrane</location>
        <topology evidence="1">Multi-pass membrane protein</topology>
    </subcellularLocation>
</comment>
<dbReference type="InterPro" id="IPR011701">
    <property type="entry name" value="MFS"/>
</dbReference>
<evidence type="ECO:0000256" key="4">
    <source>
        <dbReference type="ARBA" id="ARBA00022989"/>
    </source>
</evidence>
<reference evidence="8 9" key="1">
    <citation type="submission" date="2017-01" db="EMBL/GenBank/DDBJ databases">
        <title>Draft sequence of Acidihalobacter ferrooxidans strain DSM 14175 (strain V8).</title>
        <authorList>
            <person name="Khaleque H.N."/>
            <person name="Ramsay J.P."/>
            <person name="Murphy R.J.T."/>
            <person name="Kaksonen A.H."/>
            <person name="Boxall N.J."/>
            <person name="Watkin E.L.J."/>
        </authorList>
    </citation>
    <scope>NUCLEOTIDE SEQUENCE [LARGE SCALE GENOMIC DNA]</scope>
    <source>
        <strain evidence="8 9">V8</strain>
    </source>
</reference>
<dbReference type="InterPro" id="IPR050189">
    <property type="entry name" value="MFS_Efflux_Transporters"/>
</dbReference>
<evidence type="ECO:0000256" key="2">
    <source>
        <dbReference type="ARBA" id="ARBA00022475"/>
    </source>
</evidence>
<gene>
    <name evidence="8" type="ORF">BW247_05555</name>
</gene>
<keyword evidence="3 6" id="KW-0812">Transmembrane</keyword>
<dbReference type="Proteomes" id="UP000243807">
    <property type="component" value="Chromosome"/>
</dbReference>
<protein>
    <recommendedName>
        <fullName evidence="7">Major facilitator superfamily (MFS) profile domain-containing protein</fullName>
    </recommendedName>
</protein>
<evidence type="ECO:0000256" key="5">
    <source>
        <dbReference type="ARBA" id="ARBA00023136"/>
    </source>
</evidence>
<feature type="transmembrane region" description="Helical" evidence="6">
    <location>
        <begin position="63"/>
        <end position="83"/>
    </location>
</feature>
<feature type="transmembrane region" description="Helical" evidence="6">
    <location>
        <begin position="383"/>
        <end position="401"/>
    </location>
</feature>
<accession>A0A1P8UFM4</accession>
<dbReference type="Pfam" id="PF07690">
    <property type="entry name" value="MFS_1"/>
    <property type="match status" value="1"/>
</dbReference>
<feature type="transmembrane region" description="Helical" evidence="6">
    <location>
        <begin position="224"/>
        <end position="246"/>
    </location>
</feature>
<feature type="transmembrane region" description="Helical" evidence="6">
    <location>
        <begin position="31"/>
        <end position="51"/>
    </location>
</feature>
<proteinExistence type="predicted"/>